<accession>A0A6B2G1T7</accession>
<comment type="similarity">
    <text evidence="1">Belongs to the methyltransferase superfamily. METL family.</text>
</comment>
<keyword evidence="2 5" id="KW-0489">Methyltransferase</keyword>
<dbReference type="SUPFAM" id="SSF53335">
    <property type="entry name" value="S-adenosyl-L-methionine-dependent methyltransferases"/>
    <property type="match status" value="1"/>
</dbReference>
<dbReference type="InterPro" id="IPR029063">
    <property type="entry name" value="SAM-dependent_MTases_sf"/>
</dbReference>
<sequence length="199" mass="23249">MNNLSSSDYHGLEKRKRDFHINKILKNPKQSWNQFYDRNKEKFYKNRHWTLKELPISLLDKSIEFIEFGCGVGNTIIPILKEKDDWSCYGCDFSQNALDLLSNQLKDLSTRCVSFLCDISSQLISNIIPNKSFDLCFLIFVLSSISPDNFEFVIKNICSILNSGGYVFLRDYGIDDAAMHRFKKESMITSNFYFRKESK</sequence>
<dbReference type="GO" id="GO:0008757">
    <property type="term" value="F:S-adenosylmethionine-dependent methyltransferase activity"/>
    <property type="evidence" value="ECO:0007669"/>
    <property type="project" value="UniProtKB-ARBA"/>
</dbReference>
<dbReference type="PANTHER" id="PTHR22809">
    <property type="entry name" value="METHYLTRANSFERASE-RELATED"/>
    <property type="match status" value="1"/>
</dbReference>
<evidence type="ECO:0000313" key="5">
    <source>
        <dbReference type="EMBL" id="NDJ97550.1"/>
    </source>
</evidence>
<dbReference type="PANTHER" id="PTHR22809:SF5">
    <property type="entry name" value="TRNA N(3)-METHYLCYTIDINE METHYLTRANSFERASE METTL6"/>
    <property type="match status" value="1"/>
</dbReference>
<dbReference type="Pfam" id="PF08242">
    <property type="entry name" value="Methyltransf_12"/>
    <property type="match status" value="1"/>
</dbReference>
<dbReference type="Gene3D" id="3.40.50.150">
    <property type="entry name" value="Vaccinia Virus protein VP39"/>
    <property type="match status" value="1"/>
</dbReference>
<evidence type="ECO:0000259" key="4">
    <source>
        <dbReference type="Pfam" id="PF08242"/>
    </source>
</evidence>
<proteinExistence type="inferred from homology"/>
<dbReference type="GO" id="GO:0032259">
    <property type="term" value="P:methylation"/>
    <property type="evidence" value="ECO:0007669"/>
    <property type="project" value="UniProtKB-KW"/>
</dbReference>
<keyword evidence="3 5" id="KW-0808">Transferase</keyword>
<dbReference type="GO" id="GO:0008173">
    <property type="term" value="F:RNA methyltransferase activity"/>
    <property type="evidence" value="ECO:0007669"/>
    <property type="project" value="UniProtKB-ARBA"/>
</dbReference>
<dbReference type="InterPro" id="IPR026113">
    <property type="entry name" value="METTL2/6/8-like"/>
</dbReference>
<dbReference type="InterPro" id="IPR013217">
    <property type="entry name" value="Methyltransf_12"/>
</dbReference>
<organism evidence="5">
    <name type="scientific">Myxobolus squamalis</name>
    <name type="common">Myxosporean</name>
    <dbReference type="NCBI Taxonomy" id="59785"/>
    <lineage>
        <taxon>Eukaryota</taxon>
        <taxon>Metazoa</taxon>
        <taxon>Cnidaria</taxon>
        <taxon>Myxozoa</taxon>
        <taxon>Myxosporea</taxon>
        <taxon>Bivalvulida</taxon>
        <taxon>Platysporina</taxon>
        <taxon>Myxobolidae</taxon>
        <taxon>Myxobolus</taxon>
    </lineage>
</organism>
<dbReference type="EMBL" id="GHBR01003077">
    <property type="protein sequence ID" value="NDJ97550.1"/>
    <property type="molecule type" value="Transcribed_RNA"/>
</dbReference>
<dbReference type="AlphaFoldDB" id="A0A6B2G1T7"/>
<evidence type="ECO:0000256" key="3">
    <source>
        <dbReference type="ARBA" id="ARBA00022679"/>
    </source>
</evidence>
<feature type="domain" description="Methyltransferase type 12" evidence="4">
    <location>
        <begin position="66"/>
        <end position="166"/>
    </location>
</feature>
<protein>
    <submittedName>
        <fullName evidence="5">Methyltransferase-like protein 6 (Trinotate prediction)</fullName>
    </submittedName>
</protein>
<name>A0A6B2G1T7_MYXSQ</name>
<reference evidence="5" key="1">
    <citation type="submission" date="2018-11" db="EMBL/GenBank/DDBJ databases">
        <title>Myxobolus squamalis genome and transcriptome.</title>
        <authorList>
            <person name="Yahalomi D."/>
            <person name="Atkinson S.D."/>
            <person name="Neuhof M."/>
            <person name="Chang E.S."/>
            <person name="Philippe H."/>
            <person name="Cartwright P."/>
            <person name="Bartholomew J.L."/>
            <person name="Huchon D."/>
        </authorList>
    </citation>
    <scope>NUCLEOTIDE SEQUENCE</scope>
    <source>
        <strain evidence="5">71B08</strain>
        <tissue evidence="5">Whole</tissue>
    </source>
</reference>
<evidence type="ECO:0000256" key="1">
    <source>
        <dbReference type="ARBA" id="ARBA00009725"/>
    </source>
</evidence>
<dbReference type="CDD" id="cd02440">
    <property type="entry name" value="AdoMet_MTases"/>
    <property type="match status" value="1"/>
</dbReference>
<evidence type="ECO:0000256" key="2">
    <source>
        <dbReference type="ARBA" id="ARBA00022603"/>
    </source>
</evidence>